<reference evidence="2" key="1">
    <citation type="submission" date="2014-09" db="EMBL/GenBank/DDBJ databases">
        <authorList>
            <person name="Magalhaes I.L.F."/>
            <person name="Oliveira U."/>
            <person name="Santos F.R."/>
            <person name="Vidigal T.H.D.A."/>
            <person name="Brescovit A.D."/>
            <person name="Santos A.J."/>
        </authorList>
    </citation>
    <scope>NUCLEOTIDE SEQUENCE</scope>
    <source>
        <tissue evidence="2">Shoot tissue taken approximately 20 cm above the soil surface</tissue>
    </source>
</reference>
<accession>A0A0A9HCE3</accession>
<feature type="compositionally biased region" description="Basic and acidic residues" evidence="1">
    <location>
        <begin position="91"/>
        <end position="102"/>
    </location>
</feature>
<reference evidence="2" key="2">
    <citation type="journal article" date="2015" name="Data Brief">
        <title>Shoot transcriptome of the giant reed, Arundo donax.</title>
        <authorList>
            <person name="Barrero R.A."/>
            <person name="Guerrero F.D."/>
            <person name="Moolhuijzen P."/>
            <person name="Goolsby J.A."/>
            <person name="Tidwell J."/>
            <person name="Bellgard S.E."/>
            <person name="Bellgard M.I."/>
        </authorList>
    </citation>
    <scope>NUCLEOTIDE SEQUENCE</scope>
    <source>
        <tissue evidence="2">Shoot tissue taken approximately 20 cm above the soil surface</tissue>
    </source>
</reference>
<name>A0A0A9HCE3_ARUDO</name>
<feature type="region of interest" description="Disordered" evidence="1">
    <location>
        <begin position="33"/>
        <end position="102"/>
    </location>
</feature>
<evidence type="ECO:0000313" key="2">
    <source>
        <dbReference type="EMBL" id="JAE34850.1"/>
    </source>
</evidence>
<protein>
    <submittedName>
        <fullName evidence="2">Uncharacterized protein</fullName>
    </submittedName>
</protein>
<sequence>MVGTDPDGSGGAPDMYELFCDYLGSCAVSWDNEPLPDRPKKRCAGSYHRVQESSTESLGLKRSNAEAGLNEGKVDEPIFKSWHPTQTSNKSRGDNENEREDASAEFLHLTDNTISCSGLNSSSRDRPKKKIRLLNDVTFDLQIAETVQEAPKRPRTAVLQNQECSGQKKRKLSKWEGSYSVIIEWLNYYCISESDEDEVPLINKRTERRKHQKLLEMSLAREFRNRVECASSTSHTLAGTEDGCVGSCSLDPGDNSKFVIVPASRPEERGLPNHALGSHGVSGNQVDCEIVPSPYSPKLSTFQMAECKSSVSFF</sequence>
<dbReference type="EMBL" id="GBRH01163046">
    <property type="protein sequence ID" value="JAE34850.1"/>
    <property type="molecule type" value="Transcribed_RNA"/>
</dbReference>
<organism evidence="2">
    <name type="scientific">Arundo donax</name>
    <name type="common">Giant reed</name>
    <name type="synonym">Donax arundinaceus</name>
    <dbReference type="NCBI Taxonomy" id="35708"/>
    <lineage>
        <taxon>Eukaryota</taxon>
        <taxon>Viridiplantae</taxon>
        <taxon>Streptophyta</taxon>
        <taxon>Embryophyta</taxon>
        <taxon>Tracheophyta</taxon>
        <taxon>Spermatophyta</taxon>
        <taxon>Magnoliopsida</taxon>
        <taxon>Liliopsida</taxon>
        <taxon>Poales</taxon>
        <taxon>Poaceae</taxon>
        <taxon>PACMAD clade</taxon>
        <taxon>Arundinoideae</taxon>
        <taxon>Arundineae</taxon>
        <taxon>Arundo</taxon>
    </lineage>
</organism>
<dbReference type="AlphaFoldDB" id="A0A0A9HCE3"/>
<proteinExistence type="predicted"/>
<evidence type="ECO:0000256" key="1">
    <source>
        <dbReference type="SAM" id="MobiDB-lite"/>
    </source>
</evidence>